<accession>A0ABD1GVI2</accession>
<proteinExistence type="predicted"/>
<dbReference type="InterPro" id="IPR025322">
    <property type="entry name" value="PADRE_dom"/>
</dbReference>
<evidence type="ECO:0000313" key="2">
    <source>
        <dbReference type="EMBL" id="KAL1547128.1"/>
    </source>
</evidence>
<keyword evidence="3" id="KW-1185">Reference proteome</keyword>
<dbReference type="EMBL" id="JBEAFC010000008">
    <property type="protein sequence ID" value="KAL1547128.1"/>
    <property type="molecule type" value="Genomic_DNA"/>
</dbReference>
<evidence type="ECO:0000256" key="1">
    <source>
        <dbReference type="SAM" id="MobiDB-lite"/>
    </source>
</evidence>
<organism evidence="2 3">
    <name type="scientific">Salvia divinorum</name>
    <name type="common">Maria pastora</name>
    <name type="synonym">Diviner's sage</name>
    <dbReference type="NCBI Taxonomy" id="28513"/>
    <lineage>
        <taxon>Eukaryota</taxon>
        <taxon>Viridiplantae</taxon>
        <taxon>Streptophyta</taxon>
        <taxon>Embryophyta</taxon>
        <taxon>Tracheophyta</taxon>
        <taxon>Spermatophyta</taxon>
        <taxon>Magnoliopsida</taxon>
        <taxon>eudicotyledons</taxon>
        <taxon>Gunneridae</taxon>
        <taxon>Pentapetalae</taxon>
        <taxon>asterids</taxon>
        <taxon>lamiids</taxon>
        <taxon>Lamiales</taxon>
        <taxon>Lamiaceae</taxon>
        <taxon>Nepetoideae</taxon>
        <taxon>Mentheae</taxon>
        <taxon>Salviinae</taxon>
        <taxon>Salvia</taxon>
        <taxon>Salvia subgen. Calosphace</taxon>
    </lineage>
</organism>
<sequence>MGSCVSSRSEPPSAAVIAATGELIRLPLPATASEALGSLNSPPDSFFLCSSDRLYFDDFIPPLAPADRLDAAQIYFALPVAKLRYRLPATEMAALAVKASAAMDQIGRRKRKNARISPASWTTVAAEEEDPQSNHSVTYRKSFGGKAKAAAVPRSGSLRKLGRYSSRRAMKAVRSFKNKLSTINEA</sequence>
<name>A0ABD1GVI2_SALDI</name>
<dbReference type="PANTHER" id="PTHR33052">
    <property type="entry name" value="DUF4228 DOMAIN PROTEIN-RELATED"/>
    <property type="match status" value="1"/>
</dbReference>
<dbReference type="Proteomes" id="UP001567538">
    <property type="component" value="Unassembled WGS sequence"/>
</dbReference>
<reference evidence="2 3" key="1">
    <citation type="submission" date="2024-06" db="EMBL/GenBank/DDBJ databases">
        <title>A chromosome level genome sequence of Diviner's sage (Salvia divinorum).</title>
        <authorList>
            <person name="Ford S.A."/>
            <person name="Ro D.-K."/>
            <person name="Ness R.W."/>
            <person name="Phillips M.A."/>
        </authorList>
    </citation>
    <scope>NUCLEOTIDE SEQUENCE [LARGE SCALE GENOMIC DNA]</scope>
    <source>
        <strain evidence="2">SAF-2024a</strain>
        <tissue evidence="2">Leaf</tissue>
    </source>
</reference>
<comment type="caution">
    <text evidence="2">The sequence shown here is derived from an EMBL/GenBank/DDBJ whole genome shotgun (WGS) entry which is preliminary data.</text>
</comment>
<evidence type="ECO:0000313" key="3">
    <source>
        <dbReference type="Proteomes" id="UP001567538"/>
    </source>
</evidence>
<dbReference type="AlphaFoldDB" id="A0ABD1GVI2"/>
<feature type="region of interest" description="Disordered" evidence="1">
    <location>
        <begin position="123"/>
        <end position="154"/>
    </location>
</feature>
<dbReference type="Pfam" id="PF14009">
    <property type="entry name" value="PADRE"/>
    <property type="match status" value="1"/>
</dbReference>
<gene>
    <name evidence="2" type="ORF">AAHA92_23639</name>
</gene>
<protein>
    <submittedName>
        <fullName evidence="2">Uncharacterized protein</fullName>
    </submittedName>
</protein>